<name>A0A6M0JTW0_9GAMM</name>
<dbReference type="EMBL" id="JAAIJQ010000001">
    <property type="protein sequence ID" value="NEV60371.1"/>
    <property type="molecule type" value="Genomic_DNA"/>
</dbReference>
<reference evidence="1 2" key="1">
    <citation type="submission" date="2020-02" db="EMBL/GenBank/DDBJ databases">
        <title>Genome sequences of Thiorhodococcus mannitoliphagus and Thiorhodococcus minor, purple sulfur photosynthetic bacteria in the gammaproteobacterial family, Chromatiaceae.</title>
        <authorList>
            <person name="Aviles F.A."/>
            <person name="Meyer T.E."/>
            <person name="Kyndt J.A."/>
        </authorList>
    </citation>
    <scope>NUCLEOTIDE SEQUENCE [LARGE SCALE GENOMIC DNA]</scope>
    <source>
        <strain evidence="1 2">DSM 11518</strain>
    </source>
</reference>
<dbReference type="Proteomes" id="UP000483379">
    <property type="component" value="Unassembled WGS sequence"/>
</dbReference>
<organism evidence="1 2">
    <name type="scientific">Thiorhodococcus minor</name>
    <dbReference type="NCBI Taxonomy" id="57489"/>
    <lineage>
        <taxon>Bacteria</taxon>
        <taxon>Pseudomonadati</taxon>
        <taxon>Pseudomonadota</taxon>
        <taxon>Gammaproteobacteria</taxon>
        <taxon>Chromatiales</taxon>
        <taxon>Chromatiaceae</taxon>
        <taxon>Thiorhodococcus</taxon>
    </lineage>
</organism>
<protein>
    <submittedName>
        <fullName evidence="1">Uncharacterized protein</fullName>
    </submittedName>
</protein>
<accession>A0A6M0JTW0</accession>
<comment type="caution">
    <text evidence="1">The sequence shown here is derived from an EMBL/GenBank/DDBJ whole genome shotgun (WGS) entry which is preliminary data.</text>
</comment>
<proteinExistence type="predicted"/>
<dbReference type="AlphaFoldDB" id="A0A6M0JTW0"/>
<evidence type="ECO:0000313" key="1">
    <source>
        <dbReference type="EMBL" id="NEV60371.1"/>
    </source>
</evidence>
<evidence type="ECO:0000313" key="2">
    <source>
        <dbReference type="Proteomes" id="UP000483379"/>
    </source>
</evidence>
<keyword evidence="2" id="KW-1185">Reference proteome</keyword>
<dbReference type="RefSeq" id="WP_164450413.1">
    <property type="nucleotide sequence ID" value="NZ_JAAIJQ010000001.1"/>
</dbReference>
<gene>
    <name evidence="1" type="ORF">G3446_00420</name>
</gene>
<sequence length="175" mass="20264">MPNPDTPSWHDSNLTEHYKRRLEKDDACWKDILGITRSLGKNEYEQASYSAYESAILEYEAEERGNPRRICRVDKRTLKAITDLDRQVMITCYHEHYDRSHEKGSPSRSLVENTLTFLRALENRSSGKVITLYRIDLLKENIKNSKQRARKSPLVLLTAVLRRDHVKGSSGDASE</sequence>